<dbReference type="InterPro" id="IPR023421">
    <property type="entry name" value="AIDA_N"/>
</dbReference>
<dbReference type="Gene3D" id="2.60.40.150">
    <property type="entry name" value="C2 domain"/>
    <property type="match status" value="1"/>
</dbReference>
<dbReference type="OrthoDB" id="428576at2759"/>
<dbReference type="Pfam" id="PF08910">
    <property type="entry name" value="Aida_N"/>
    <property type="match status" value="1"/>
</dbReference>
<dbReference type="AlphaFoldDB" id="A0A250XEB4"/>
<proteinExistence type="inferred from homology"/>
<dbReference type="InterPro" id="IPR025939">
    <property type="entry name" value="Aida_C"/>
</dbReference>
<name>A0A250XEB4_9CHLO</name>
<protein>
    <recommendedName>
        <fullName evidence="4">C2 Aida-type domain-containing protein</fullName>
    </recommendedName>
</protein>
<dbReference type="InterPro" id="IPR036818">
    <property type="entry name" value="AIDA_N_sf"/>
</dbReference>
<evidence type="ECO:0000256" key="1">
    <source>
        <dbReference type="ARBA" id="ARBA00007205"/>
    </source>
</evidence>
<accession>A0A250XEB4</accession>
<evidence type="ECO:0000256" key="2">
    <source>
        <dbReference type="ARBA" id="ARBA00022473"/>
    </source>
</evidence>
<dbReference type="GO" id="GO:0016020">
    <property type="term" value="C:membrane"/>
    <property type="evidence" value="ECO:0007669"/>
    <property type="project" value="TreeGrafter"/>
</dbReference>
<evidence type="ECO:0000313" key="5">
    <source>
        <dbReference type="EMBL" id="GAX81391.1"/>
    </source>
</evidence>
<comment type="caution">
    <text evidence="5">The sequence shown here is derived from an EMBL/GenBank/DDBJ whole genome shotgun (WGS) entry which is preliminary data.</text>
</comment>
<keyword evidence="2" id="KW-0217">Developmental protein</keyword>
<dbReference type="InterPro" id="IPR035892">
    <property type="entry name" value="C2_domain_sf"/>
</dbReference>
<keyword evidence="6" id="KW-1185">Reference proteome</keyword>
<feature type="region of interest" description="Disordered" evidence="3">
    <location>
        <begin position="121"/>
        <end position="156"/>
    </location>
</feature>
<reference evidence="5 6" key="1">
    <citation type="submission" date="2017-08" db="EMBL/GenBank/DDBJ databases">
        <title>Acidophilic green algal genome provides insights into adaptation to an acidic environment.</title>
        <authorList>
            <person name="Hirooka S."/>
            <person name="Hirose Y."/>
            <person name="Kanesaki Y."/>
            <person name="Higuchi S."/>
            <person name="Fujiwara T."/>
            <person name="Onuma R."/>
            <person name="Era A."/>
            <person name="Ohbayashi R."/>
            <person name="Uzuka A."/>
            <person name="Nozaki H."/>
            <person name="Yoshikawa H."/>
            <person name="Miyagishima S.Y."/>
        </authorList>
    </citation>
    <scope>NUCLEOTIDE SEQUENCE [LARGE SCALE GENOMIC DNA]</scope>
    <source>
        <strain evidence="5 6">NIES-2499</strain>
    </source>
</reference>
<dbReference type="Pfam" id="PF14186">
    <property type="entry name" value="Aida_C2"/>
    <property type="match status" value="1"/>
</dbReference>
<dbReference type="GO" id="GO:0035091">
    <property type="term" value="F:phosphatidylinositol binding"/>
    <property type="evidence" value="ECO:0007669"/>
    <property type="project" value="TreeGrafter"/>
</dbReference>
<dbReference type="PROSITE" id="PS51911">
    <property type="entry name" value="C2_AIDA"/>
    <property type="match status" value="1"/>
</dbReference>
<evidence type="ECO:0000313" key="6">
    <source>
        <dbReference type="Proteomes" id="UP000232323"/>
    </source>
</evidence>
<dbReference type="PANTHER" id="PTHR28654:SF1">
    <property type="entry name" value="AXIN INTERACTOR, DORSALIZATION-ASSOCIATED PROTEIN"/>
    <property type="match status" value="1"/>
</dbReference>
<dbReference type="EMBL" id="BEGY01000064">
    <property type="protein sequence ID" value="GAX81391.1"/>
    <property type="molecule type" value="Genomic_DNA"/>
</dbReference>
<dbReference type="PANTHER" id="PTHR28654">
    <property type="entry name" value="AXIN INTERACTOR, DORSALIZATION-ASSOCIATED PROTEIN"/>
    <property type="match status" value="1"/>
</dbReference>
<evidence type="ECO:0000256" key="3">
    <source>
        <dbReference type="SAM" id="MobiDB-lite"/>
    </source>
</evidence>
<dbReference type="SUPFAM" id="SSF109779">
    <property type="entry name" value="Domain from hypothetical 2610208m17rik protein"/>
    <property type="match status" value="1"/>
</dbReference>
<sequence>MEDTRARWDRAFVEAVDFDTWGQVEEATEGYQRLQVAAAAEYVENVLQLSMNRRDGIGKLATALKLRVQELQNSTDNRVGLKGMKALKPYMKEIIVSDALFPLRGLDPEAVLGIVPVEERPDTFYDQQQQPEWEREEEDESKPGPSTGNLRGRPPNLKKGDRILCVFVDKWGFKEGASTFKEPQVSMSVRDQDGELVEAVQETPYGRRISSSSNYVQFETEMYVQTSLNKLGNSCAIFFEFKHYKADKKKKSCKCYCFMEMDEVRAGPVTLEVYKKPTIYKRNKKPVLLSVKPFYLHLHLTVETINE</sequence>
<feature type="domain" description="C2 Aida-type" evidence="4">
    <location>
        <begin position="153"/>
        <end position="303"/>
    </location>
</feature>
<evidence type="ECO:0000259" key="4">
    <source>
        <dbReference type="PROSITE" id="PS51911"/>
    </source>
</evidence>
<dbReference type="Gene3D" id="1.20.120.360">
    <property type="entry name" value="Axin interactor, dorsalization-associated protein, N-terminal domain"/>
    <property type="match status" value="1"/>
</dbReference>
<gene>
    <name evidence="5" type="ORF">CEUSTIGMA_g8822.t1</name>
</gene>
<organism evidence="5 6">
    <name type="scientific">Chlamydomonas eustigma</name>
    <dbReference type="NCBI Taxonomy" id="1157962"/>
    <lineage>
        <taxon>Eukaryota</taxon>
        <taxon>Viridiplantae</taxon>
        <taxon>Chlorophyta</taxon>
        <taxon>core chlorophytes</taxon>
        <taxon>Chlorophyceae</taxon>
        <taxon>CS clade</taxon>
        <taxon>Chlamydomonadales</taxon>
        <taxon>Chlamydomonadaceae</taxon>
        <taxon>Chlamydomonas</taxon>
    </lineage>
</organism>
<dbReference type="Proteomes" id="UP000232323">
    <property type="component" value="Unassembled WGS sequence"/>
</dbReference>
<comment type="similarity">
    <text evidence="1">Belongs to the AIDA family.</text>
</comment>